<accession>A0ABT0AAJ4</accession>
<feature type="signal peptide" evidence="1">
    <location>
        <begin position="1"/>
        <end position="40"/>
    </location>
</feature>
<dbReference type="Gene3D" id="3.20.20.80">
    <property type="entry name" value="Glycosidases"/>
    <property type="match status" value="1"/>
</dbReference>
<dbReference type="EMBL" id="JALHAT010000005">
    <property type="protein sequence ID" value="MCJ1960199.1"/>
    <property type="molecule type" value="Genomic_DNA"/>
</dbReference>
<dbReference type="PANTHER" id="PTHR46145">
    <property type="entry name" value="HEPARANASE"/>
    <property type="match status" value="1"/>
</dbReference>
<gene>
    <name evidence="2" type="ORF">MTR65_05880</name>
</gene>
<dbReference type="RefSeq" id="WP_243798063.1">
    <property type="nucleotide sequence ID" value="NZ_JALHAT010000005.1"/>
</dbReference>
<evidence type="ECO:0000256" key="1">
    <source>
        <dbReference type="SAM" id="SignalP"/>
    </source>
</evidence>
<proteinExistence type="predicted"/>
<keyword evidence="1" id="KW-0732">Signal</keyword>
<comment type="caution">
    <text evidence="2">The sequence shown here is derived from an EMBL/GenBank/DDBJ whole genome shotgun (WGS) entry which is preliminary data.</text>
</comment>
<dbReference type="InterPro" id="IPR017853">
    <property type="entry name" value="GH"/>
</dbReference>
<evidence type="ECO:0000313" key="2">
    <source>
        <dbReference type="EMBL" id="MCJ1960199.1"/>
    </source>
</evidence>
<reference evidence="2" key="1">
    <citation type="submission" date="2022-03" db="EMBL/GenBank/DDBJ databases">
        <title>Identification of a novel bacterium isolated from mangrove sediments.</title>
        <authorList>
            <person name="Pan X."/>
        </authorList>
    </citation>
    <scope>NUCLEOTIDE SEQUENCE</scope>
    <source>
        <strain evidence="2">B2637</strain>
    </source>
</reference>
<dbReference type="PANTHER" id="PTHR46145:SF4">
    <property type="entry name" value="HEPARANASE"/>
    <property type="match status" value="1"/>
</dbReference>
<sequence>MTQLPSPVSRSAHSPVSTRLRRVLLTTGLLAAFGSVPAVAEAPGPVLAVGELAQIGTVSERFLSYNVEMVELTGGRFWKPYRDGKADPSDQYEYRPPIDLSSPRLRTLAAALGPVYVRYSGTWANATTYRDAETHEGPVPDGFDAVLTRAQWRGAIDFAKAVDGRIVTSMPTSAGARDESGVWQSTAAERWLAATHEMGGQIWASEFANEPNLIGGTQPPEGYTSADYLRDYTRFHDWLAARSPRTKVLAPGAFEYNDGSPLPAFIKTLPTHEMVPSGSTAPDVVSFHFYGEISQRCAGAQPDPQGGEWLGMIDHAIARTKALRREVAPDAPLWLTETAETACGGNPQAATFADTFRFVDQLARAARQGVSVVMHNTLAASDYALLDEKSFAPRPNYWAALLWRRTMGTTVLDAGSADARTGLRLYAQCQRGVPGGVSVLAINPDRTQPHDLALSGEAEVHSLTQAASDPAHAALNGTPLELGAGDALPDLDGVRRAGSVTLAPSSVTFLTFAEAGNPVCR</sequence>
<protein>
    <recommendedName>
        <fullName evidence="4">Glycosyl hydrolase family 79</fullName>
    </recommendedName>
</protein>
<evidence type="ECO:0000313" key="3">
    <source>
        <dbReference type="Proteomes" id="UP001162802"/>
    </source>
</evidence>
<evidence type="ECO:0008006" key="4">
    <source>
        <dbReference type="Google" id="ProtNLM"/>
    </source>
</evidence>
<feature type="chain" id="PRO_5046466758" description="Glycosyl hydrolase family 79" evidence="1">
    <location>
        <begin position="41"/>
        <end position="521"/>
    </location>
</feature>
<dbReference type="Proteomes" id="UP001162802">
    <property type="component" value="Unassembled WGS sequence"/>
</dbReference>
<organism evidence="2 3">
    <name type="scientific">Novosphingobium mangrovi</name>
    <name type="common">ex Hu et al. 2023</name>
    <dbReference type="NCBI Taxonomy" id="2930094"/>
    <lineage>
        <taxon>Bacteria</taxon>
        <taxon>Pseudomonadati</taxon>
        <taxon>Pseudomonadota</taxon>
        <taxon>Alphaproteobacteria</taxon>
        <taxon>Sphingomonadales</taxon>
        <taxon>Sphingomonadaceae</taxon>
        <taxon>Novosphingobium</taxon>
    </lineage>
</organism>
<name>A0ABT0AAJ4_9SPHN</name>
<dbReference type="SUPFAM" id="SSF51445">
    <property type="entry name" value="(Trans)glycosidases"/>
    <property type="match status" value="1"/>
</dbReference>
<keyword evidence="3" id="KW-1185">Reference proteome</keyword>